<protein>
    <submittedName>
        <fullName evidence="1">Uncharacterized protein</fullName>
    </submittedName>
</protein>
<organism evidence="1 2">
    <name type="scientific">Kitasatospora phosalacinea</name>
    <dbReference type="NCBI Taxonomy" id="2065"/>
    <lineage>
        <taxon>Bacteria</taxon>
        <taxon>Bacillati</taxon>
        <taxon>Actinomycetota</taxon>
        <taxon>Actinomycetes</taxon>
        <taxon>Kitasatosporales</taxon>
        <taxon>Streptomycetaceae</taxon>
        <taxon>Kitasatospora</taxon>
    </lineage>
</organism>
<dbReference type="AlphaFoldDB" id="A0A9W6Q6C0"/>
<gene>
    <name evidence="1" type="ORF">Kpho02_29180</name>
</gene>
<accession>A0A9W6Q6C0</accession>
<reference evidence="1" key="1">
    <citation type="submission" date="2023-02" db="EMBL/GenBank/DDBJ databases">
        <title>Kitasatospora phosalacinea NBRC 14627.</title>
        <authorList>
            <person name="Ichikawa N."/>
            <person name="Sato H."/>
            <person name="Tonouchi N."/>
        </authorList>
    </citation>
    <scope>NUCLEOTIDE SEQUENCE</scope>
    <source>
        <strain evidence="1">NBRC 14627</strain>
    </source>
</reference>
<dbReference type="EMBL" id="BSSA01000008">
    <property type="protein sequence ID" value="GLW70619.1"/>
    <property type="molecule type" value="Genomic_DNA"/>
</dbReference>
<proteinExistence type="predicted"/>
<dbReference type="Proteomes" id="UP001165041">
    <property type="component" value="Unassembled WGS sequence"/>
</dbReference>
<comment type="caution">
    <text evidence="1">The sequence shown here is derived from an EMBL/GenBank/DDBJ whole genome shotgun (WGS) entry which is preliminary data.</text>
</comment>
<name>A0A9W6Q6C0_9ACTN</name>
<evidence type="ECO:0000313" key="2">
    <source>
        <dbReference type="Proteomes" id="UP001165041"/>
    </source>
</evidence>
<sequence length="198" mass="21482">MLDRDRQAATPFLAPGERLRAAATVSLAPGIPHPPAELLPPRQPAEWERKLARPIGLLRRARALVDPVASATGAVGDRIADAVPDAAWHGRGMDGGWTSAAGRFVLRWYEDGAKGDCLLALTDRRLLLLADRAKPWQLDPVYAPHHELPRHETAALRRNPKGVLQRGRVDLHFPDGSWAALTTPLPSTADELAAAYAS</sequence>
<evidence type="ECO:0000313" key="1">
    <source>
        <dbReference type="EMBL" id="GLW70619.1"/>
    </source>
</evidence>
<dbReference type="RefSeq" id="WP_285736430.1">
    <property type="nucleotide sequence ID" value="NZ_BSSA01000008.1"/>
</dbReference>